<dbReference type="RefSeq" id="WP_053954506.1">
    <property type="nucleotide sequence ID" value="NZ_FNCB01000019.1"/>
</dbReference>
<dbReference type="Proteomes" id="UP000053030">
    <property type="component" value="Unassembled WGS sequence"/>
</dbReference>
<accession>A0A837N7W2</accession>
<reference evidence="1 2" key="1">
    <citation type="submission" date="2015-08" db="EMBL/GenBank/DDBJ databases">
        <title>Genome sequencing and assembly of the deep-sea bacterium Idiomarina zobellii.</title>
        <authorList>
            <person name="Mithoefer S.D."/>
            <person name="Rheaume B.A."/>
            <person name="MacLea K.S."/>
        </authorList>
    </citation>
    <scope>NUCLEOTIDE SEQUENCE [LARGE SCALE GENOMIC DNA]</scope>
    <source>
        <strain evidence="1 2">KMM 231</strain>
    </source>
</reference>
<protein>
    <submittedName>
        <fullName evidence="1">Uncharacterized protein</fullName>
    </submittedName>
</protein>
<dbReference type="AlphaFoldDB" id="A0A837N7W2"/>
<dbReference type="EMBL" id="LHSG01000018">
    <property type="protein sequence ID" value="KPD21577.1"/>
    <property type="molecule type" value="Genomic_DNA"/>
</dbReference>
<gene>
    <name evidence="1" type="ORF">AFK76_11875</name>
</gene>
<sequence length="68" mass="7508">MIDKMSKDELKHAVYAIDYALLSKSIGEKHDDSKTLEKISTESLQEARTKLVEALGKDVGLHPPGRGN</sequence>
<proteinExistence type="predicted"/>
<evidence type="ECO:0000313" key="2">
    <source>
        <dbReference type="Proteomes" id="UP000053030"/>
    </source>
</evidence>
<keyword evidence="2" id="KW-1185">Reference proteome</keyword>
<organism evidence="1 2">
    <name type="scientific">Idiomarina zobellii</name>
    <dbReference type="NCBI Taxonomy" id="86103"/>
    <lineage>
        <taxon>Bacteria</taxon>
        <taxon>Pseudomonadati</taxon>
        <taxon>Pseudomonadota</taxon>
        <taxon>Gammaproteobacteria</taxon>
        <taxon>Alteromonadales</taxon>
        <taxon>Idiomarinaceae</taxon>
        <taxon>Idiomarina</taxon>
    </lineage>
</organism>
<name>A0A837N7W2_9GAMM</name>
<evidence type="ECO:0000313" key="1">
    <source>
        <dbReference type="EMBL" id="KPD21577.1"/>
    </source>
</evidence>
<comment type="caution">
    <text evidence="1">The sequence shown here is derived from an EMBL/GenBank/DDBJ whole genome shotgun (WGS) entry which is preliminary data.</text>
</comment>